<organism evidence="1 2">
    <name type="scientific">Aspergillus granulosus</name>
    <dbReference type="NCBI Taxonomy" id="176169"/>
    <lineage>
        <taxon>Eukaryota</taxon>
        <taxon>Fungi</taxon>
        <taxon>Dikarya</taxon>
        <taxon>Ascomycota</taxon>
        <taxon>Pezizomycotina</taxon>
        <taxon>Eurotiomycetes</taxon>
        <taxon>Eurotiomycetidae</taxon>
        <taxon>Eurotiales</taxon>
        <taxon>Aspergillaceae</taxon>
        <taxon>Aspergillus</taxon>
        <taxon>Aspergillus subgen. Nidulantes</taxon>
    </lineage>
</organism>
<evidence type="ECO:0000313" key="1">
    <source>
        <dbReference type="EMBL" id="KAL2820437.1"/>
    </source>
</evidence>
<gene>
    <name evidence="1" type="ORF">BJX63DRAFT_428263</name>
</gene>
<name>A0ABR4I0B0_9EURO</name>
<sequence length="226" mass="24368">MFPDSQAGYFLAGAGLRWYLDLRLVNRSFNSIIFANFLARLLAPKENIHWLNRRSLPPTDGAITMGKRILKAVLGSCGLNENRNAGGASEGLDSCKGRSHYSLANIIAGVLDEMVSFFSKSGAAASVDKSGGSVDAGRASFGDPDEGLRETYLDAIVSILGALGADRIIELLADWGTFPGRERDRQGPVAWQRVALMVTAYLGRVSEMKALMELPGIDLTSTPEEE</sequence>
<dbReference type="Proteomes" id="UP001610334">
    <property type="component" value="Unassembled WGS sequence"/>
</dbReference>
<proteinExistence type="predicted"/>
<keyword evidence="2" id="KW-1185">Reference proteome</keyword>
<accession>A0ABR4I0B0</accession>
<evidence type="ECO:0000313" key="2">
    <source>
        <dbReference type="Proteomes" id="UP001610334"/>
    </source>
</evidence>
<dbReference type="EMBL" id="JBFXLT010000007">
    <property type="protein sequence ID" value="KAL2820437.1"/>
    <property type="molecule type" value="Genomic_DNA"/>
</dbReference>
<protein>
    <submittedName>
        <fullName evidence="1">Uncharacterized protein</fullName>
    </submittedName>
</protein>
<reference evidence="1 2" key="1">
    <citation type="submission" date="2024-07" db="EMBL/GenBank/DDBJ databases">
        <title>Section-level genome sequencing and comparative genomics of Aspergillus sections Usti and Cavernicolus.</title>
        <authorList>
            <consortium name="Lawrence Berkeley National Laboratory"/>
            <person name="Nybo J.L."/>
            <person name="Vesth T.C."/>
            <person name="Theobald S."/>
            <person name="Frisvad J.C."/>
            <person name="Larsen T.O."/>
            <person name="Kjaerboelling I."/>
            <person name="Rothschild-Mancinelli K."/>
            <person name="Lyhne E.K."/>
            <person name="Kogle M.E."/>
            <person name="Barry K."/>
            <person name="Clum A."/>
            <person name="Na H."/>
            <person name="Ledsgaard L."/>
            <person name="Lin J."/>
            <person name="Lipzen A."/>
            <person name="Kuo A."/>
            <person name="Riley R."/>
            <person name="Mondo S."/>
            <person name="Labutti K."/>
            <person name="Haridas S."/>
            <person name="Pangalinan J."/>
            <person name="Salamov A.A."/>
            <person name="Simmons B.A."/>
            <person name="Magnuson J.K."/>
            <person name="Chen J."/>
            <person name="Drula E."/>
            <person name="Henrissat B."/>
            <person name="Wiebenga A."/>
            <person name="Lubbers R.J."/>
            <person name="Gomes A.C."/>
            <person name="Makela M.R."/>
            <person name="Stajich J."/>
            <person name="Grigoriev I.V."/>
            <person name="Mortensen U.H."/>
            <person name="De Vries R.P."/>
            <person name="Baker S.E."/>
            <person name="Andersen M.R."/>
        </authorList>
    </citation>
    <scope>NUCLEOTIDE SEQUENCE [LARGE SCALE GENOMIC DNA]</scope>
    <source>
        <strain evidence="1 2">CBS 588.65</strain>
    </source>
</reference>
<comment type="caution">
    <text evidence="1">The sequence shown here is derived from an EMBL/GenBank/DDBJ whole genome shotgun (WGS) entry which is preliminary data.</text>
</comment>